<dbReference type="Proteomes" id="UP001162131">
    <property type="component" value="Unassembled WGS sequence"/>
</dbReference>
<dbReference type="InterPro" id="IPR036188">
    <property type="entry name" value="FAD/NAD-bd_sf"/>
</dbReference>
<evidence type="ECO:0000256" key="3">
    <source>
        <dbReference type="ARBA" id="ARBA00022827"/>
    </source>
</evidence>
<dbReference type="Gene3D" id="3.50.50.60">
    <property type="entry name" value="FAD/NAD(P)-binding domain"/>
    <property type="match status" value="1"/>
</dbReference>
<gene>
    <name evidence="6" type="ORF">BSTOLATCC_MIC39778</name>
</gene>
<keyword evidence="7" id="KW-1185">Reference proteome</keyword>
<dbReference type="InterPro" id="IPR000960">
    <property type="entry name" value="Flavin_mOase"/>
</dbReference>
<proteinExistence type="inferred from homology"/>
<keyword evidence="5" id="KW-0560">Oxidoreductase</keyword>
<keyword evidence="2" id="KW-0285">Flavoprotein</keyword>
<organism evidence="6 7">
    <name type="scientific">Blepharisma stoltei</name>
    <dbReference type="NCBI Taxonomy" id="1481888"/>
    <lineage>
        <taxon>Eukaryota</taxon>
        <taxon>Sar</taxon>
        <taxon>Alveolata</taxon>
        <taxon>Ciliophora</taxon>
        <taxon>Postciliodesmatophora</taxon>
        <taxon>Heterotrichea</taxon>
        <taxon>Heterotrichida</taxon>
        <taxon>Blepharismidae</taxon>
        <taxon>Blepharisma</taxon>
    </lineage>
</organism>
<evidence type="ECO:0000256" key="2">
    <source>
        <dbReference type="ARBA" id="ARBA00022630"/>
    </source>
</evidence>
<dbReference type="GO" id="GO:0004499">
    <property type="term" value="F:N,N-dimethylaniline monooxygenase activity"/>
    <property type="evidence" value="ECO:0007669"/>
    <property type="project" value="InterPro"/>
</dbReference>
<reference evidence="6" key="1">
    <citation type="submission" date="2021-09" db="EMBL/GenBank/DDBJ databases">
        <authorList>
            <consortium name="AG Swart"/>
            <person name="Singh M."/>
            <person name="Singh A."/>
            <person name="Seah K."/>
            <person name="Emmerich C."/>
        </authorList>
    </citation>
    <scope>NUCLEOTIDE SEQUENCE</scope>
    <source>
        <strain evidence="6">ATCC30299</strain>
    </source>
</reference>
<sequence length="502" mass="56843">MEEGLIPQSVAIIGAGPSGLAACKSALEVGLFPTVYEKSSDLGGLWKGHTGIWKNMNANLSKFTCSFSDFPWDQYSAQCPTNEELLQYLHHYADHFNLRQYIRFNKEITSVQKIKKWVVKSNEEEAEFDFIIITTGVFAVPHYPNIKGLEEFSKNKSLSHSYNYWENDEFAGKKVVVIGGSYSGAEISAEICKVAEEVHNVIKYPVWISPRHLPPNNIGIDLMIYNRAWTEMKKTKSERENNQAKNQFLNRFLSKQGEVCPDLYIDPNSEENNFIIISDEYVPEIERGKIVVHKADILEFDETGMIINEKGETKHVDCDCAVFCTGFEPKLDFLADEIKSAIGYDPQNLLQPVLLHKCTFSTYDKTIAFAGIYRGPYYGIMELQARWATLVFAGIVPSPDQEALQKGIQEEIAIKNMNPAPQFPHPDYVSFADSIAKEIGALPELDKSDSLYRALWEGPFLPAHFRLCGPFNNQEVARSIIRNALIAIGRQDLWVEESINQN</sequence>
<dbReference type="PANTHER" id="PTHR23023">
    <property type="entry name" value="DIMETHYLANILINE MONOOXYGENASE"/>
    <property type="match status" value="1"/>
</dbReference>
<dbReference type="AlphaFoldDB" id="A0AAU9JW93"/>
<comment type="caution">
    <text evidence="6">The sequence shown here is derived from an EMBL/GenBank/DDBJ whole genome shotgun (WGS) entry which is preliminary data.</text>
</comment>
<dbReference type="InterPro" id="IPR050346">
    <property type="entry name" value="FMO-like"/>
</dbReference>
<dbReference type="SUPFAM" id="SSF51905">
    <property type="entry name" value="FAD/NAD(P)-binding domain"/>
    <property type="match status" value="1"/>
</dbReference>
<keyword evidence="3" id="KW-0274">FAD</keyword>
<evidence type="ECO:0000256" key="4">
    <source>
        <dbReference type="ARBA" id="ARBA00022857"/>
    </source>
</evidence>
<dbReference type="Pfam" id="PF00743">
    <property type="entry name" value="FMO-like"/>
    <property type="match status" value="1"/>
</dbReference>
<accession>A0AAU9JW93</accession>
<protein>
    <recommendedName>
        <fullName evidence="8">Flavin-containing monooxygenase</fullName>
    </recommendedName>
</protein>
<dbReference type="EMBL" id="CAJZBQ010000039">
    <property type="protein sequence ID" value="CAG9325998.1"/>
    <property type="molecule type" value="Genomic_DNA"/>
</dbReference>
<dbReference type="InterPro" id="IPR020946">
    <property type="entry name" value="Flavin_mOase-like"/>
</dbReference>
<keyword evidence="4" id="KW-0521">NADP</keyword>
<dbReference type="PIRSF" id="PIRSF000332">
    <property type="entry name" value="FMO"/>
    <property type="match status" value="1"/>
</dbReference>
<evidence type="ECO:0000313" key="7">
    <source>
        <dbReference type="Proteomes" id="UP001162131"/>
    </source>
</evidence>
<comment type="similarity">
    <text evidence="1">Belongs to the FMO family.</text>
</comment>
<evidence type="ECO:0000256" key="5">
    <source>
        <dbReference type="ARBA" id="ARBA00023002"/>
    </source>
</evidence>
<dbReference type="GO" id="GO:0050660">
    <property type="term" value="F:flavin adenine dinucleotide binding"/>
    <property type="evidence" value="ECO:0007669"/>
    <property type="project" value="InterPro"/>
</dbReference>
<dbReference type="GO" id="GO:0050661">
    <property type="term" value="F:NADP binding"/>
    <property type="evidence" value="ECO:0007669"/>
    <property type="project" value="InterPro"/>
</dbReference>
<evidence type="ECO:0000256" key="1">
    <source>
        <dbReference type="ARBA" id="ARBA00009183"/>
    </source>
</evidence>
<evidence type="ECO:0008006" key="8">
    <source>
        <dbReference type="Google" id="ProtNLM"/>
    </source>
</evidence>
<evidence type="ECO:0000313" key="6">
    <source>
        <dbReference type="EMBL" id="CAG9325998.1"/>
    </source>
</evidence>
<name>A0AAU9JW93_9CILI</name>
<dbReference type="PRINTS" id="PR00370">
    <property type="entry name" value="FMOXYGENASE"/>
</dbReference>